<protein>
    <submittedName>
        <fullName evidence="1">Ornithine cyclodeaminase</fullName>
    </submittedName>
</protein>
<dbReference type="GO" id="GO:0005737">
    <property type="term" value="C:cytoplasm"/>
    <property type="evidence" value="ECO:0007669"/>
    <property type="project" value="TreeGrafter"/>
</dbReference>
<dbReference type="PANTHER" id="PTHR13812">
    <property type="entry name" value="KETIMINE REDUCTASE MU-CRYSTALLIN"/>
    <property type="match status" value="1"/>
</dbReference>
<dbReference type="Gene3D" id="3.30.1780.10">
    <property type="entry name" value="ornithine cyclodeaminase, domain 1"/>
    <property type="match status" value="1"/>
</dbReference>
<evidence type="ECO:0000313" key="2">
    <source>
        <dbReference type="Proteomes" id="UP000199399"/>
    </source>
</evidence>
<keyword evidence="2" id="KW-1185">Reference proteome</keyword>
<dbReference type="STRING" id="218672.SAMN04489759_106134"/>
<dbReference type="EMBL" id="FNBP01000006">
    <property type="protein sequence ID" value="SDG31848.1"/>
    <property type="molecule type" value="Genomic_DNA"/>
</dbReference>
<accession>A0A1G7T998</accession>
<dbReference type="SUPFAM" id="SSF51735">
    <property type="entry name" value="NAD(P)-binding Rossmann-fold domains"/>
    <property type="match status" value="1"/>
</dbReference>
<dbReference type="InterPro" id="IPR036291">
    <property type="entry name" value="NAD(P)-bd_dom_sf"/>
</dbReference>
<organism evidence="1 2">
    <name type="scientific">Sulfitobacter delicatus</name>
    <dbReference type="NCBI Taxonomy" id="218672"/>
    <lineage>
        <taxon>Bacteria</taxon>
        <taxon>Pseudomonadati</taxon>
        <taxon>Pseudomonadota</taxon>
        <taxon>Alphaproteobacteria</taxon>
        <taxon>Rhodobacterales</taxon>
        <taxon>Roseobacteraceae</taxon>
        <taxon>Sulfitobacter</taxon>
    </lineage>
</organism>
<dbReference type="InterPro" id="IPR023401">
    <property type="entry name" value="ODC_N"/>
</dbReference>
<dbReference type="Gene3D" id="3.40.50.720">
    <property type="entry name" value="NAD(P)-binding Rossmann-like Domain"/>
    <property type="match status" value="1"/>
</dbReference>
<dbReference type="PANTHER" id="PTHR13812:SF19">
    <property type="entry name" value="KETIMINE REDUCTASE MU-CRYSTALLIN"/>
    <property type="match status" value="1"/>
</dbReference>
<proteinExistence type="predicted"/>
<name>A0A1G7T998_9RHOB</name>
<dbReference type="Proteomes" id="UP000199399">
    <property type="component" value="Unassembled WGS sequence"/>
</dbReference>
<dbReference type="PIRSF" id="PIRSF001439">
    <property type="entry name" value="CryM"/>
    <property type="match status" value="1"/>
</dbReference>
<reference evidence="2" key="1">
    <citation type="submission" date="2016-10" db="EMBL/GenBank/DDBJ databases">
        <authorList>
            <person name="Varghese N."/>
            <person name="Submissions S."/>
        </authorList>
    </citation>
    <scope>NUCLEOTIDE SEQUENCE [LARGE SCALE GENOMIC DNA]</scope>
    <source>
        <strain evidence="2">DSM 16477</strain>
    </source>
</reference>
<dbReference type="RefSeq" id="WP_167356422.1">
    <property type="nucleotide sequence ID" value="NZ_FNBP01000006.1"/>
</dbReference>
<dbReference type="InterPro" id="IPR003462">
    <property type="entry name" value="ODC_Mu_crystall"/>
</dbReference>
<dbReference type="AlphaFoldDB" id="A0A1G7T998"/>
<dbReference type="Pfam" id="PF02423">
    <property type="entry name" value="OCD_Mu_crystall"/>
    <property type="match status" value="1"/>
</dbReference>
<sequence length="321" mass="33540">MIDLNKSQIQDCFDLQTAARAIENAYIASAEGRVQAPPVTYLGFEDANGDCHVKTGHVQGTEGFVIKVATGFYDNPAKGLPSSNGLNLMFSATTGAPLAILRDEGWLTDMRTGLGGAIASRALGVDGFKGVLIVGTGLQCRFQARCLQALIPERKLSFTICGRDAAKAETACAELQGDGLSANTATDLEAATRAAQVVITTTPAKMPLIQREWVTPGTHITAVGADSPGKQELATDLVAAADLLVCDLAAQSLHHGEFARAEAEGRRADEVIALGHILSGAHPGRADNKQITIADLTGLAVQDAAISLAVLEARNTEHSSN</sequence>
<evidence type="ECO:0000313" key="1">
    <source>
        <dbReference type="EMBL" id="SDG31848.1"/>
    </source>
</evidence>
<gene>
    <name evidence="1" type="ORF">SAMN04489759_106134</name>
</gene>